<dbReference type="EMBL" id="JBHRSZ010000004">
    <property type="protein sequence ID" value="MFC3151201.1"/>
    <property type="molecule type" value="Genomic_DNA"/>
</dbReference>
<dbReference type="SUPFAM" id="SSF46689">
    <property type="entry name" value="Homeodomain-like"/>
    <property type="match status" value="1"/>
</dbReference>
<evidence type="ECO:0000256" key="2">
    <source>
        <dbReference type="ARBA" id="ARBA00023125"/>
    </source>
</evidence>
<dbReference type="InterPro" id="IPR018060">
    <property type="entry name" value="HTH_AraC"/>
</dbReference>
<keyword evidence="1" id="KW-0805">Transcription regulation</keyword>
<keyword evidence="2" id="KW-0238">DNA-binding</keyword>
<dbReference type="Gene3D" id="1.10.10.60">
    <property type="entry name" value="Homeodomain-like"/>
    <property type="match status" value="1"/>
</dbReference>
<accession>A0ABV7HEP5</accession>
<comment type="caution">
    <text evidence="5">The sequence shown here is derived from an EMBL/GenBank/DDBJ whole genome shotgun (WGS) entry which is preliminary data.</text>
</comment>
<feature type="domain" description="HTH araC/xylS-type" evidence="4">
    <location>
        <begin position="236"/>
        <end position="334"/>
    </location>
</feature>
<sequence>MTPGDITVSLNWAKSILEFTSESQEKQVQILKNAELNPDEFSGNRRLSMDQTVRLWGACIKNANDPFFGLHFGEQVRPGTFHIVGYTLMNSATLNDALDRLNQYQRLISDGGIFQKLPSKKGVWLVYHQKPDTLPFYYHQIDAVFAALLAFARWTTGKEISPCEVSLNRPAPQSDEEYQRVFKVTPNYNQSFDGILMHQEILTLPLLEADEELCQMHEIHAQQRLNALKQQNSTRQQVALLIEQRLNSQSFHRPLIAKTLNMSEKSLQRRLSDEGTNFQKILDDVRERLARHYLSETTVPLYEITDLLGFTDNSAFYKAFKRWTDVNPGTFRKQH</sequence>
<dbReference type="InterPro" id="IPR032687">
    <property type="entry name" value="AraC-type_N"/>
</dbReference>
<dbReference type="Pfam" id="PF12833">
    <property type="entry name" value="HTH_18"/>
    <property type="match status" value="1"/>
</dbReference>
<gene>
    <name evidence="5" type="ORF">ACFOEK_09215</name>
</gene>
<keyword evidence="3" id="KW-0804">Transcription</keyword>
<reference evidence="6" key="1">
    <citation type="journal article" date="2019" name="Int. J. Syst. Evol. Microbiol.">
        <title>The Global Catalogue of Microorganisms (GCM) 10K type strain sequencing project: providing services to taxonomists for standard genome sequencing and annotation.</title>
        <authorList>
            <consortium name="The Broad Institute Genomics Platform"/>
            <consortium name="The Broad Institute Genome Sequencing Center for Infectious Disease"/>
            <person name="Wu L."/>
            <person name="Ma J."/>
        </authorList>
    </citation>
    <scope>NUCLEOTIDE SEQUENCE [LARGE SCALE GENOMIC DNA]</scope>
    <source>
        <strain evidence="6">KCTC 52438</strain>
    </source>
</reference>
<name>A0ABV7HEP5_9GAMM</name>
<dbReference type="InterPro" id="IPR009057">
    <property type="entry name" value="Homeodomain-like_sf"/>
</dbReference>
<proteinExistence type="predicted"/>
<organism evidence="5 6">
    <name type="scientific">Litoribrevibacter euphylliae</name>
    <dbReference type="NCBI Taxonomy" id="1834034"/>
    <lineage>
        <taxon>Bacteria</taxon>
        <taxon>Pseudomonadati</taxon>
        <taxon>Pseudomonadota</taxon>
        <taxon>Gammaproteobacteria</taxon>
        <taxon>Oceanospirillales</taxon>
        <taxon>Oceanospirillaceae</taxon>
        <taxon>Litoribrevibacter</taxon>
    </lineage>
</organism>
<evidence type="ECO:0000313" key="5">
    <source>
        <dbReference type="EMBL" id="MFC3151201.1"/>
    </source>
</evidence>
<dbReference type="Pfam" id="PF12625">
    <property type="entry name" value="Arabinose_bd"/>
    <property type="match status" value="1"/>
</dbReference>
<protein>
    <submittedName>
        <fullName evidence="5">AraC family transcriptional regulator</fullName>
    </submittedName>
</protein>
<dbReference type="PROSITE" id="PS01124">
    <property type="entry name" value="HTH_ARAC_FAMILY_2"/>
    <property type="match status" value="1"/>
</dbReference>
<evidence type="ECO:0000259" key="4">
    <source>
        <dbReference type="PROSITE" id="PS01124"/>
    </source>
</evidence>
<dbReference type="PANTHER" id="PTHR47894:SF1">
    <property type="entry name" value="HTH-TYPE TRANSCRIPTIONAL REGULATOR VQSM"/>
    <property type="match status" value="1"/>
</dbReference>
<dbReference type="RefSeq" id="WP_386719520.1">
    <property type="nucleotide sequence ID" value="NZ_JBHRSZ010000004.1"/>
</dbReference>
<evidence type="ECO:0000256" key="1">
    <source>
        <dbReference type="ARBA" id="ARBA00023015"/>
    </source>
</evidence>
<dbReference type="PANTHER" id="PTHR47894">
    <property type="entry name" value="HTH-TYPE TRANSCRIPTIONAL REGULATOR GADX"/>
    <property type="match status" value="1"/>
</dbReference>
<keyword evidence="6" id="KW-1185">Reference proteome</keyword>
<evidence type="ECO:0000313" key="6">
    <source>
        <dbReference type="Proteomes" id="UP001595476"/>
    </source>
</evidence>
<evidence type="ECO:0000256" key="3">
    <source>
        <dbReference type="ARBA" id="ARBA00023163"/>
    </source>
</evidence>
<dbReference type="SMART" id="SM00342">
    <property type="entry name" value="HTH_ARAC"/>
    <property type="match status" value="1"/>
</dbReference>
<dbReference type="Proteomes" id="UP001595476">
    <property type="component" value="Unassembled WGS sequence"/>
</dbReference>